<dbReference type="AlphaFoldDB" id="A0A508A8K9"/>
<dbReference type="GO" id="GO:0004222">
    <property type="term" value="F:metalloendopeptidase activity"/>
    <property type="evidence" value="ECO:0007669"/>
    <property type="project" value="TreeGrafter"/>
</dbReference>
<dbReference type="CDD" id="cd12797">
    <property type="entry name" value="M23_peptidase"/>
    <property type="match status" value="1"/>
</dbReference>
<dbReference type="EMBL" id="VICB01000004">
    <property type="protein sequence ID" value="TQD44218.1"/>
    <property type="molecule type" value="Genomic_DNA"/>
</dbReference>
<accession>A0A508A8K9</accession>
<dbReference type="SUPFAM" id="SSF51261">
    <property type="entry name" value="Duplicated hybrid motif"/>
    <property type="match status" value="1"/>
</dbReference>
<comment type="caution">
    <text evidence="3">The sequence shown here is derived from an EMBL/GenBank/DDBJ whole genome shotgun (WGS) entry which is preliminary data.</text>
</comment>
<organism evidence="3 4">
    <name type="scientific">Actinomyces johnsonii</name>
    <dbReference type="NCBI Taxonomy" id="544581"/>
    <lineage>
        <taxon>Bacteria</taxon>
        <taxon>Bacillati</taxon>
        <taxon>Actinomycetota</taxon>
        <taxon>Actinomycetes</taxon>
        <taxon>Actinomycetales</taxon>
        <taxon>Actinomycetaceae</taxon>
        <taxon>Actinomyces</taxon>
    </lineage>
</organism>
<sequence>MTGALTALPPTTVSSDGSPTAPAWEASTTPGPGSALHEDSGSPPEIGDPAFPEVTSASTGPTGSATSATSLSSLFTDASLITRFVEETGAGAQQGVEQPLEPRRPRGRYQWPTGAPAAVVEGFDPPAVVWGRGHRGVDLAAAEGTQIRSAAAGTVVFAGTVAGRPVVSVDHGDGIRTTYEPVEPSVSAGETVDAGQVIGTLLPGHRSDGVCALHWGARTGPKTYIDPLRLLEPAVIRLKPIQ</sequence>
<evidence type="ECO:0000256" key="1">
    <source>
        <dbReference type="SAM" id="MobiDB-lite"/>
    </source>
</evidence>
<dbReference type="PANTHER" id="PTHR21666">
    <property type="entry name" value="PEPTIDASE-RELATED"/>
    <property type="match status" value="1"/>
</dbReference>
<dbReference type="InterPro" id="IPR050570">
    <property type="entry name" value="Cell_wall_metabolism_enzyme"/>
</dbReference>
<dbReference type="InterPro" id="IPR011055">
    <property type="entry name" value="Dup_hybrid_motif"/>
</dbReference>
<feature type="domain" description="M23ase beta-sheet core" evidence="2">
    <location>
        <begin position="133"/>
        <end position="220"/>
    </location>
</feature>
<feature type="region of interest" description="Disordered" evidence="1">
    <location>
        <begin position="1"/>
        <end position="69"/>
    </location>
</feature>
<evidence type="ECO:0000313" key="4">
    <source>
        <dbReference type="Proteomes" id="UP000319010"/>
    </source>
</evidence>
<reference evidence="3 4" key="1">
    <citation type="submission" date="2019-06" db="EMBL/GenBank/DDBJ databases">
        <title>Draft genome sequence of Actinomyces johnsonii CCUG 34287T.</title>
        <authorList>
            <person name="Salva-Serra F."/>
            <person name="Cardew S."/>
            <person name="Moore E."/>
        </authorList>
    </citation>
    <scope>NUCLEOTIDE SEQUENCE [LARGE SCALE GENOMIC DNA]</scope>
    <source>
        <strain evidence="3 4">CCUG 34287</strain>
    </source>
</reference>
<gene>
    <name evidence="3" type="ORF">FK256_04070</name>
</gene>
<dbReference type="Proteomes" id="UP000319010">
    <property type="component" value="Unassembled WGS sequence"/>
</dbReference>
<feature type="compositionally biased region" description="Low complexity" evidence="1">
    <location>
        <begin position="55"/>
        <end position="69"/>
    </location>
</feature>
<protein>
    <submittedName>
        <fullName evidence="3">M23 family metallopeptidase</fullName>
    </submittedName>
</protein>
<evidence type="ECO:0000313" key="3">
    <source>
        <dbReference type="EMBL" id="TQD44218.1"/>
    </source>
</evidence>
<dbReference type="Pfam" id="PF01551">
    <property type="entry name" value="Peptidase_M23"/>
    <property type="match status" value="1"/>
</dbReference>
<evidence type="ECO:0000259" key="2">
    <source>
        <dbReference type="Pfam" id="PF01551"/>
    </source>
</evidence>
<dbReference type="InterPro" id="IPR016047">
    <property type="entry name" value="M23ase_b-sheet_dom"/>
</dbReference>
<proteinExistence type="predicted"/>
<dbReference type="PANTHER" id="PTHR21666:SF270">
    <property type="entry name" value="MUREIN HYDROLASE ACTIVATOR ENVC"/>
    <property type="match status" value="1"/>
</dbReference>
<dbReference type="RefSeq" id="WP_141423805.1">
    <property type="nucleotide sequence ID" value="NZ_JASPFB010000007.1"/>
</dbReference>
<name>A0A508A8K9_9ACTO</name>
<dbReference type="Gene3D" id="2.70.70.10">
    <property type="entry name" value="Glucose Permease (Domain IIA)"/>
    <property type="match status" value="1"/>
</dbReference>
<feature type="compositionally biased region" description="Polar residues" evidence="1">
    <location>
        <begin position="9"/>
        <end position="18"/>
    </location>
</feature>